<evidence type="ECO:0000313" key="5">
    <source>
        <dbReference type="EMBL" id="TCW33435.1"/>
    </source>
</evidence>
<evidence type="ECO:0000313" key="6">
    <source>
        <dbReference type="Proteomes" id="UP000295247"/>
    </source>
</evidence>
<proteinExistence type="inferred from homology"/>
<evidence type="ECO:0000256" key="1">
    <source>
        <dbReference type="ARBA" id="ARBA00010690"/>
    </source>
</evidence>
<name>A0A4R4A5G8_MARGR</name>
<dbReference type="InterPro" id="IPR006135">
    <property type="entry name" value="T3SS_substrate_exporter"/>
</dbReference>
<keyword evidence="3" id="KW-1006">Bacterial flagellum protein export</keyword>
<dbReference type="GO" id="GO:0005886">
    <property type="term" value="C:plasma membrane"/>
    <property type="evidence" value="ECO:0007669"/>
    <property type="project" value="TreeGrafter"/>
</dbReference>
<dbReference type="SUPFAM" id="SSF160544">
    <property type="entry name" value="EscU C-terminal domain-like"/>
    <property type="match status" value="1"/>
</dbReference>
<dbReference type="AlphaFoldDB" id="A0A4R4A5G8"/>
<dbReference type="Proteomes" id="UP000295247">
    <property type="component" value="Unassembled WGS sequence"/>
</dbReference>
<comment type="function">
    <text evidence="4">Required for formation of the rod structure in the basal body of the flagellar apparatus. Together with FliI and FliH, may constitute the export apparatus of flagellin.</text>
</comment>
<comment type="similarity">
    <text evidence="1">Belongs to the type III secretion exporter family.</text>
</comment>
<keyword evidence="5" id="KW-0282">Flagellum</keyword>
<gene>
    <name evidence="5" type="ORF">EDC29_11482</name>
</gene>
<sequence length="104" mass="11373">MSKHDDLPEETPSKAVALHWDTRNAPRITASGLGVTAEQIVRIAEAHDIPLHADRQLAEALAQIPIGDEIPAELYVAVAEVLAFVFALAGIDPRQQHQEPHEQD</sequence>
<comment type="caution">
    <text evidence="5">The sequence shown here is derived from an EMBL/GenBank/DDBJ whole genome shotgun (WGS) entry which is preliminary data.</text>
</comment>
<keyword evidence="3" id="KW-0653">Protein transport</keyword>
<dbReference type="PANTHER" id="PTHR30531">
    <property type="entry name" value="FLAGELLAR BIOSYNTHETIC PROTEIN FLHB"/>
    <property type="match status" value="1"/>
</dbReference>
<evidence type="ECO:0000256" key="2">
    <source>
        <dbReference type="ARBA" id="ARBA00021622"/>
    </source>
</evidence>
<dbReference type="GO" id="GO:0009306">
    <property type="term" value="P:protein secretion"/>
    <property type="evidence" value="ECO:0007669"/>
    <property type="project" value="InterPro"/>
</dbReference>
<accession>A0A4R4A5G8</accession>
<evidence type="ECO:0000256" key="3">
    <source>
        <dbReference type="ARBA" id="ARBA00023225"/>
    </source>
</evidence>
<evidence type="ECO:0000256" key="4">
    <source>
        <dbReference type="ARBA" id="ARBA00025078"/>
    </source>
</evidence>
<organism evidence="5 6">
    <name type="scientific">Marichromatium gracile</name>
    <name type="common">Chromatium gracile</name>
    <dbReference type="NCBI Taxonomy" id="1048"/>
    <lineage>
        <taxon>Bacteria</taxon>
        <taxon>Pseudomonadati</taxon>
        <taxon>Pseudomonadota</taxon>
        <taxon>Gammaproteobacteria</taxon>
        <taxon>Chromatiales</taxon>
        <taxon>Chromatiaceae</taxon>
        <taxon>Marichromatium</taxon>
    </lineage>
</organism>
<dbReference type="PANTHER" id="PTHR30531:SF12">
    <property type="entry name" value="FLAGELLAR BIOSYNTHETIC PROTEIN FLHB"/>
    <property type="match status" value="1"/>
</dbReference>
<keyword evidence="5" id="KW-0969">Cilium</keyword>
<keyword evidence="3" id="KW-0813">Transport</keyword>
<dbReference type="Pfam" id="PF01312">
    <property type="entry name" value="Bac_export_2"/>
    <property type="match status" value="1"/>
</dbReference>
<dbReference type="InterPro" id="IPR029025">
    <property type="entry name" value="T3SS_substrate_exporter_C"/>
</dbReference>
<keyword evidence="5" id="KW-0966">Cell projection</keyword>
<reference evidence="5 6" key="1">
    <citation type="submission" date="2019-03" db="EMBL/GenBank/DDBJ databases">
        <title>Genomic Encyclopedia of Type Strains, Phase IV (KMG-IV): sequencing the most valuable type-strain genomes for metagenomic binning, comparative biology and taxonomic classification.</title>
        <authorList>
            <person name="Goeker M."/>
        </authorList>
    </citation>
    <scope>NUCLEOTIDE SEQUENCE [LARGE SCALE GENOMIC DNA]</scope>
    <source>
        <strain evidence="5 6">DSM 203</strain>
    </source>
</reference>
<dbReference type="EMBL" id="SMDC01000014">
    <property type="protein sequence ID" value="TCW33435.1"/>
    <property type="molecule type" value="Genomic_DNA"/>
</dbReference>
<protein>
    <recommendedName>
        <fullName evidence="2">Flagellar biosynthetic protein FlhB</fullName>
    </recommendedName>
</protein>
<dbReference type="RefSeq" id="WP_123140790.1">
    <property type="nucleotide sequence ID" value="NZ_NRRH01000005.1"/>
</dbReference>
<dbReference type="Gene3D" id="3.40.1690.10">
    <property type="entry name" value="secretion proteins EscU"/>
    <property type="match status" value="1"/>
</dbReference>